<comment type="subcellular location">
    <subcellularLocation>
        <location evidence="1">Membrane</location>
    </subcellularLocation>
</comment>
<feature type="domain" description="Fatty acid hydroxylase" evidence="6">
    <location>
        <begin position="200"/>
        <end position="257"/>
    </location>
</feature>
<reference evidence="7" key="1">
    <citation type="submission" date="2022-11" db="EMBL/GenBank/DDBJ databases">
        <title>Chromosomal genome sequence assembly and mating type (MAT) locus characterization of the leprose asexual lichenized fungus Lepraria neglecta (Nyl.) Erichsen.</title>
        <authorList>
            <person name="Allen J.L."/>
            <person name="Pfeffer B."/>
        </authorList>
    </citation>
    <scope>NUCLEOTIDE SEQUENCE</scope>
    <source>
        <strain evidence="7">Allen 5258</strain>
    </source>
</reference>
<dbReference type="GO" id="GO:0016020">
    <property type="term" value="C:membrane"/>
    <property type="evidence" value="ECO:0007669"/>
    <property type="project" value="UniProtKB-SubCell"/>
</dbReference>
<proteinExistence type="predicted"/>
<keyword evidence="4 5" id="KW-0472">Membrane</keyword>
<feature type="transmembrane region" description="Helical" evidence="5">
    <location>
        <begin position="187"/>
        <end position="205"/>
    </location>
</feature>
<protein>
    <recommendedName>
        <fullName evidence="6">Fatty acid hydroxylase domain-containing protein</fullName>
    </recommendedName>
</protein>
<organism evidence="7 8">
    <name type="scientific">Lepraria neglecta</name>
    <dbReference type="NCBI Taxonomy" id="209136"/>
    <lineage>
        <taxon>Eukaryota</taxon>
        <taxon>Fungi</taxon>
        <taxon>Dikarya</taxon>
        <taxon>Ascomycota</taxon>
        <taxon>Pezizomycotina</taxon>
        <taxon>Lecanoromycetes</taxon>
        <taxon>OSLEUM clade</taxon>
        <taxon>Lecanoromycetidae</taxon>
        <taxon>Lecanorales</taxon>
        <taxon>Lecanorineae</taxon>
        <taxon>Stereocaulaceae</taxon>
        <taxon>Lepraria</taxon>
    </lineage>
</organism>
<dbReference type="EMBL" id="JASNWA010000007">
    <property type="protein sequence ID" value="KAK3172877.1"/>
    <property type="molecule type" value="Genomic_DNA"/>
</dbReference>
<sequence length="328" mass="37966">MDYQDYSQLPPPEMGPRPSLLPFLADHHLPYIVPAIVYWVTSFIFHYIDTRGLLSAYKLHTPAEDLTKNRATKTNVIKFALFQQACQCTLGYLMATEEQFVSHEYAIAAWAQKIRYGEILAIQWMRYLGLELAWIADDFKGFGSGFPAPFMQDTYGSNIGNLSQVVQPQTAMVPITFSAWELITAKSFYWILVPLFQYISVMVLADTMQYFTHRAFHVNKWLYKHIHSMHHDIYVPYAYGAFYNHPLETIPIDMVFFPIHQTWGMKHNFSVYGSFWDWLMGTHWSPFDQRAQEKYKRGKVTAEASAAKKKLREKAPAMVIGNSTAVEI</sequence>
<dbReference type="AlphaFoldDB" id="A0AAD9Z9W4"/>
<comment type="caution">
    <text evidence="7">The sequence shown here is derived from an EMBL/GenBank/DDBJ whole genome shotgun (WGS) entry which is preliminary data.</text>
</comment>
<dbReference type="InterPro" id="IPR050307">
    <property type="entry name" value="Sterol_Desaturase_Related"/>
</dbReference>
<evidence type="ECO:0000259" key="6">
    <source>
        <dbReference type="Pfam" id="PF04116"/>
    </source>
</evidence>
<accession>A0AAD9Z9W4</accession>
<dbReference type="GO" id="GO:0005506">
    <property type="term" value="F:iron ion binding"/>
    <property type="evidence" value="ECO:0007669"/>
    <property type="project" value="InterPro"/>
</dbReference>
<dbReference type="PANTHER" id="PTHR11863">
    <property type="entry name" value="STEROL DESATURASE"/>
    <property type="match status" value="1"/>
</dbReference>
<evidence type="ECO:0000256" key="4">
    <source>
        <dbReference type="ARBA" id="ARBA00023136"/>
    </source>
</evidence>
<keyword evidence="2 5" id="KW-0812">Transmembrane</keyword>
<keyword evidence="3 5" id="KW-1133">Transmembrane helix</keyword>
<dbReference type="GO" id="GO:0008610">
    <property type="term" value="P:lipid biosynthetic process"/>
    <property type="evidence" value="ECO:0007669"/>
    <property type="project" value="InterPro"/>
</dbReference>
<name>A0AAD9Z9W4_9LECA</name>
<dbReference type="Pfam" id="PF04116">
    <property type="entry name" value="FA_hydroxylase"/>
    <property type="match status" value="1"/>
</dbReference>
<evidence type="ECO:0000256" key="1">
    <source>
        <dbReference type="ARBA" id="ARBA00004370"/>
    </source>
</evidence>
<evidence type="ECO:0000313" key="8">
    <source>
        <dbReference type="Proteomes" id="UP001276659"/>
    </source>
</evidence>
<keyword evidence="8" id="KW-1185">Reference proteome</keyword>
<evidence type="ECO:0000256" key="3">
    <source>
        <dbReference type="ARBA" id="ARBA00022989"/>
    </source>
</evidence>
<dbReference type="Proteomes" id="UP001276659">
    <property type="component" value="Unassembled WGS sequence"/>
</dbReference>
<gene>
    <name evidence="7" type="ORF">OEA41_006202</name>
</gene>
<feature type="transmembrane region" description="Helical" evidence="5">
    <location>
        <begin position="28"/>
        <end position="48"/>
    </location>
</feature>
<evidence type="ECO:0000256" key="5">
    <source>
        <dbReference type="SAM" id="Phobius"/>
    </source>
</evidence>
<dbReference type="GO" id="GO:0016491">
    <property type="term" value="F:oxidoreductase activity"/>
    <property type="evidence" value="ECO:0007669"/>
    <property type="project" value="InterPro"/>
</dbReference>
<evidence type="ECO:0000313" key="7">
    <source>
        <dbReference type="EMBL" id="KAK3172877.1"/>
    </source>
</evidence>
<evidence type="ECO:0000256" key="2">
    <source>
        <dbReference type="ARBA" id="ARBA00022692"/>
    </source>
</evidence>
<dbReference type="InterPro" id="IPR006694">
    <property type="entry name" value="Fatty_acid_hydroxylase"/>
</dbReference>